<keyword evidence="1" id="KW-0732">Signal</keyword>
<evidence type="ECO:0000256" key="1">
    <source>
        <dbReference type="SAM" id="SignalP"/>
    </source>
</evidence>
<organism evidence="2">
    <name type="scientific">Arion vulgaris</name>
    <dbReference type="NCBI Taxonomy" id="1028688"/>
    <lineage>
        <taxon>Eukaryota</taxon>
        <taxon>Metazoa</taxon>
        <taxon>Spiralia</taxon>
        <taxon>Lophotrochozoa</taxon>
        <taxon>Mollusca</taxon>
        <taxon>Gastropoda</taxon>
        <taxon>Heterobranchia</taxon>
        <taxon>Euthyneura</taxon>
        <taxon>Panpulmonata</taxon>
        <taxon>Eupulmonata</taxon>
        <taxon>Stylommatophora</taxon>
        <taxon>Helicina</taxon>
        <taxon>Arionoidea</taxon>
        <taxon>Arionidae</taxon>
        <taxon>Arion</taxon>
    </lineage>
</organism>
<dbReference type="AlphaFoldDB" id="A0A0B7BU79"/>
<gene>
    <name evidence="2" type="primary">ORF212438</name>
</gene>
<evidence type="ECO:0000313" key="2">
    <source>
        <dbReference type="EMBL" id="CEK96538.1"/>
    </source>
</evidence>
<accession>A0A0B7BU79</accession>
<name>A0A0B7BU79_9EUPU</name>
<reference evidence="2" key="1">
    <citation type="submission" date="2014-12" db="EMBL/GenBank/DDBJ databases">
        <title>Insight into the proteome of Arion vulgaris.</title>
        <authorList>
            <person name="Aradska J."/>
            <person name="Bulat T."/>
            <person name="Smidak R."/>
            <person name="Sarate P."/>
            <person name="Gangsoo J."/>
            <person name="Sialana F."/>
            <person name="Bilban M."/>
            <person name="Lubec G."/>
        </authorList>
    </citation>
    <scope>NUCLEOTIDE SEQUENCE</scope>
    <source>
        <tissue evidence="2">Skin</tissue>
    </source>
</reference>
<sequence length="49" mass="5607">MLLMTNILVVFATHTVEIFVKEVQKSSSQCHSHAYQMLLPSVLLCDWLT</sequence>
<feature type="non-terminal residue" evidence="2">
    <location>
        <position position="49"/>
    </location>
</feature>
<feature type="signal peptide" evidence="1">
    <location>
        <begin position="1"/>
        <end position="18"/>
    </location>
</feature>
<dbReference type="EMBL" id="HACG01049673">
    <property type="protein sequence ID" value="CEK96538.1"/>
    <property type="molecule type" value="Transcribed_RNA"/>
</dbReference>
<feature type="chain" id="PRO_5002124857" description="G-protein coupled receptors family 1 profile domain-containing protein" evidence="1">
    <location>
        <begin position="19"/>
        <end position="49"/>
    </location>
</feature>
<evidence type="ECO:0008006" key="3">
    <source>
        <dbReference type="Google" id="ProtNLM"/>
    </source>
</evidence>
<proteinExistence type="predicted"/>
<protein>
    <recommendedName>
        <fullName evidence="3">G-protein coupled receptors family 1 profile domain-containing protein</fullName>
    </recommendedName>
</protein>